<organism evidence="2 3">
    <name type="scientific">Terfezia boudieri ATCC MYA-4762</name>
    <dbReference type="NCBI Taxonomy" id="1051890"/>
    <lineage>
        <taxon>Eukaryota</taxon>
        <taxon>Fungi</taxon>
        <taxon>Dikarya</taxon>
        <taxon>Ascomycota</taxon>
        <taxon>Pezizomycotina</taxon>
        <taxon>Pezizomycetes</taxon>
        <taxon>Pezizales</taxon>
        <taxon>Pezizaceae</taxon>
        <taxon>Terfezia</taxon>
    </lineage>
</organism>
<evidence type="ECO:0000256" key="1">
    <source>
        <dbReference type="SAM" id="MobiDB-lite"/>
    </source>
</evidence>
<accession>A0A3N4LRF4</accession>
<dbReference type="Proteomes" id="UP000267821">
    <property type="component" value="Unassembled WGS sequence"/>
</dbReference>
<dbReference type="EMBL" id="ML121542">
    <property type="protein sequence ID" value="RPB24268.1"/>
    <property type="molecule type" value="Genomic_DNA"/>
</dbReference>
<dbReference type="STRING" id="1051890.A0A3N4LRF4"/>
<keyword evidence="3" id="KW-1185">Reference proteome</keyword>
<proteinExistence type="predicted"/>
<dbReference type="InParanoid" id="A0A3N4LRF4"/>
<evidence type="ECO:0000313" key="3">
    <source>
        <dbReference type="Proteomes" id="UP000267821"/>
    </source>
</evidence>
<reference evidence="2 3" key="1">
    <citation type="journal article" date="2018" name="Nat. Ecol. Evol.">
        <title>Pezizomycetes genomes reveal the molecular basis of ectomycorrhizal truffle lifestyle.</title>
        <authorList>
            <person name="Murat C."/>
            <person name="Payen T."/>
            <person name="Noel B."/>
            <person name="Kuo A."/>
            <person name="Morin E."/>
            <person name="Chen J."/>
            <person name="Kohler A."/>
            <person name="Krizsan K."/>
            <person name="Balestrini R."/>
            <person name="Da Silva C."/>
            <person name="Montanini B."/>
            <person name="Hainaut M."/>
            <person name="Levati E."/>
            <person name="Barry K.W."/>
            <person name="Belfiori B."/>
            <person name="Cichocki N."/>
            <person name="Clum A."/>
            <person name="Dockter R.B."/>
            <person name="Fauchery L."/>
            <person name="Guy J."/>
            <person name="Iotti M."/>
            <person name="Le Tacon F."/>
            <person name="Lindquist E.A."/>
            <person name="Lipzen A."/>
            <person name="Malagnac F."/>
            <person name="Mello A."/>
            <person name="Molinier V."/>
            <person name="Miyauchi S."/>
            <person name="Poulain J."/>
            <person name="Riccioni C."/>
            <person name="Rubini A."/>
            <person name="Sitrit Y."/>
            <person name="Splivallo R."/>
            <person name="Traeger S."/>
            <person name="Wang M."/>
            <person name="Zifcakova L."/>
            <person name="Wipf D."/>
            <person name="Zambonelli A."/>
            <person name="Paolocci F."/>
            <person name="Nowrousian M."/>
            <person name="Ottonello S."/>
            <person name="Baldrian P."/>
            <person name="Spatafora J.W."/>
            <person name="Henrissat B."/>
            <person name="Nagy L.G."/>
            <person name="Aury J.M."/>
            <person name="Wincker P."/>
            <person name="Grigoriev I.V."/>
            <person name="Bonfante P."/>
            <person name="Martin F.M."/>
        </authorList>
    </citation>
    <scope>NUCLEOTIDE SEQUENCE [LARGE SCALE GENOMIC DNA]</scope>
    <source>
        <strain evidence="2 3">ATCC MYA-4762</strain>
    </source>
</reference>
<dbReference type="OrthoDB" id="441812at2759"/>
<protein>
    <recommendedName>
        <fullName evidence="4">SET domain-containing protein</fullName>
    </recommendedName>
</protein>
<name>A0A3N4LRF4_9PEZI</name>
<sequence length="299" mass="33847">MVNHSDDAANAYYNLNEAGDIDLLPIDADDGLLSTKETTEVRINYGLYKSSAELLFSYGFLNAHTSCQWLSLPLPSSPLDPLTPAKERILHSPPTVKLIDLPSPLSIAWLSAEIWLLITNAEDGLEFKVLQQTDGSQELVLYWRDDTDVEEGVLVDDMDTLRRCLEKSDLWEVFHLRAIVTLQQIVTDKLQQLDESEEIFTTILESAKRSSTEGQTGTVEHQGEMREGVVALARELRERERRLLTKSITWFEEEKERLVKMEVIQGYLAKAQEGQEGQEEQEGQEGQGEGGEEEEEDFS</sequence>
<dbReference type="AlphaFoldDB" id="A0A3N4LRF4"/>
<feature type="region of interest" description="Disordered" evidence="1">
    <location>
        <begin position="270"/>
        <end position="299"/>
    </location>
</feature>
<evidence type="ECO:0008006" key="4">
    <source>
        <dbReference type="Google" id="ProtNLM"/>
    </source>
</evidence>
<evidence type="ECO:0000313" key="2">
    <source>
        <dbReference type="EMBL" id="RPB24268.1"/>
    </source>
</evidence>
<gene>
    <name evidence="2" type="ORF">L211DRAFT_185516</name>
</gene>
<feature type="compositionally biased region" description="Acidic residues" evidence="1">
    <location>
        <begin position="290"/>
        <end position="299"/>
    </location>
</feature>